<organism evidence="3 4">
    <name type="scientific">Jonesia denitrificans (strain ATCC 14870 / DSM 20603 / BCRC 15368 / CIP 55.134 / JCM 11481 / NBRC 15587 / NCTC 10816 / Prevot 55134)</name>
    <name type="common">Listeria denitrificans</name>
    <dbReference type="NCBI Taxonomy" id="471856"/>
    <lineage>
        <taxon>Bacteria</taxon>
        <taxon>Bacillati</taxon>
        <taxon>Actinomycetota</taxon>
        <taxon>Actinomycetes</taxon>
        <taxon>Micrococcales</taxon>
        <taxon>Jonesiaceae</taxon>
        <taxon>Jonesia</taxon>
    </lineage>
</organism>
<feature type="domain" description="Phosphatidic acid phosphatase type 2/haloperoxidase" evidence="2">
    <location>
        <begin position="94"/>
        <end position="200"/>
    </location>
</feature>
<dbReference type="Gene3D" id="1.20.144.10">
    <property type="entry name" value="Phosphatidic acid phosphatase type 2/haloperoxidase"/>
    <property type="match status" value="1"/>
</dbReference>
<feature type="transmembrane region" description="Helical" evidence="1">
    <location>
        <begin position="216"/>
        <end position="242"/>
    </location>
</feature>
<dbReference type="SUPFAM" id="SSF48317">
    <property type="entry name" value="Acid phosphatase/Vanadium-dependent haloperoxidase"/>
    <property type="match status" value="1"/>
</dbReference>
<dbReference type="KEGG" id="jde:Jden_2198"/>
<name>C7R1K0_JONDD</name>
<sequence>MGDVQALRTSRWFHTAAVIIAALLMAGVWFLWRIFVATAPGQQLEQVAFDGADYGRTHLWVFGQPLLEAVSAVYVVVALAVTVIITLFRRRWSLAVQVIVLIGGANVSTQVIKHLLLDRPDFGIPWNYGNSLPSGHTTVAASASMALLIAVPRRFRPIVALLGAVYTATMGVSTLVGNWHRASDVVAGVLVAGAWCALVSAFPGRTARDQHEVHSAPWTIAAVAMLAVAAVAFGAVTVWLYGDAAAAIWAGDTATDQLERRAYVGSVAGVVTVSSLVFALLLVLRQTTMRALKPVTAPVR</sequence>
<protein>
    <submittedName>
        <fullName evidence="3">Phosphoesterase PA-phosphatase related</fullName>
    </submittedName>
</protein>
<feature type="transmembrane region" description="Helical" evidence="1">
    <location>
        <begin position="12"/>
        <end position="32"/>
    </location>
</feature>
<dbReference type="SMART" id="SM00014">
    <property type="entry name" value="acidPPc"/>
    <property type="match status" value="1"/>
</dbReference>
<feature type="transmembrane region" description="Helical" evidence="1">
    <location>
        <begin position="94"/>
        <end position="112"/>
    </location>
</feature>
<keyword evidence="1" id="KW-1133">Transmembrane helix</keyword>
<accession>C7R1K0</accession>
<evidence type="ECO:0000259" key="2">
    <source>
        <dbReference type="SMART" id="SM00014"/>
    </source>
</evidence>
<proteinExistence type="predicted"/>
<dbReference type="RefSeq" id="WP_015772463.1">
    <property type="nucleotide sequence ID" value="NC_013174.1"/>
</dbReference>
<feature type="transmembrane region" description="Helical" evidence="1">
    <location>
        <begin position="158"/>
        <end position="179"/>
    </location>
</feature>
<evidence type="ECO:0000313" key="3">
    <source>
        <dbReference type="EMBL" id="ACV09835.1"/>
    </source>
</evidence>
<evidence type="ECO:0000256" key="1">
    <source>
        <dbReference type="SAM" id="Phobius"/>
    </source>
</evidence>
<feature type="transmembrane region" description="Helical" evidence="1">
    <location>
        <begin position="185"/>
        <end position="204"/>
    </location>
</feature>
<dbReference type="eggNOG" id="COG0671">
    <property type="taxonomic scope" value="Bacteria"/>
</dbReference>
<evidence type="ECO:0000313" key="4">
    <source>
        <dbReference type="Proteomes" id="UP000000628"/>
    </source>
</evidence>
<reference evidence="3 4" key="1">
    <citation type="journal article" date="2009" name="Stand. Genomic Sci.">
        <title>Complete genome sequence of Jonesia denitrificans type strain (Prevot 55134).</title>
        <authorList>
            <person name="Pukall R."/>
            <person name="Gehrich-Schroter G."/>
            <person name="Lapidus A."/>
            <person name="Nolan M."/>
            <person name="Glavina Del Rio T."/>
            <person name="Lucas S."/>
            <person name="Chen F."/>
            <person name="Tice H."/>
            <person name="Pitluck S."/>
            <person name="Cheng J.F."/>
            <person name="Copeland A."/>
            <person name="Saunders E."/>
            <person name="Brettin T."/>
            <person name="Detter J.C."/>
            <person name="Bruce D."/>
            <person name="Goodwin L."/>
            <person name="Pati A."/>
            <person name="Ivanova N."/>
            <person name="Mavromatis K."/>
            <person name="Ovchinnikova G."/>
            <person name="Chen A."/>
            <person name="Palaniappan K."/>
            <person name="Land M."/>
            <person name="Hauser L."/>
            <person name="Chang Y.J."/>
            <person name="Jeffries C.D."/>
            <person name="Chain P."/>
            <person name="Goker M."/>
            <person name="Bristow J."/>
            <person name="Eisen J.A."/>
            <person name="Markowitz V."/>
            <person name="Hugenholtz P."/>
            <person name="Kyrpides N.C."/>
            <person name="Klenk H.P."/>
            <person name="Han C."/>
        </authorList>
    </citation>
    <scope>NUCLEOTIDE SEQUENCE [LARGE SCALE GENOMIC DNA]</scope>
    <source>
        <strain evidence="4">ATCC 14870 / DSM 20603 / BCRC 15368 / CIP 55.134 / JCM 11481 / NBRC 15587 / NCTC 10816 / Prevot 55134</strain>
    </source>
</reference>
<dbReference type="InterPro" id="IPR000326">
    <property type="entry name" value="PAP2/HPO"/>
</dbReference>
<dbReference type="STRING" id="471856.Jden_2198"/>
<keyword evidence="4" id="KW-1185">Reference proteome</keyword>
<feature type="transmembrane region" description="Helical" evidence="1">
    <location>
        <begin position="262"/>
        <end position="284"/>
    </location>
</feature>
<dbReference type="EMBL" id="CP001706">
    <property type="protein sequence ID" value="ACV09835.1"/>
    <property type="molecule type" value="Genomic_DNA"/>
</dbReference>
<feature type="transmembrane region" description="Helical" evidence="1">
    <location>
        <begin position="69"/>
        <end position="87"/>
    </location>
</feature>
<dbReference type="InterPro" id="IPR036938">
    <property type="entry name" value="PAP2/HPO_sf"/>
</dbReference>
<gene>
    <name evidence="3" type="ordered locus">Jden_2198</name>
</gene>
<dbReference type="HOGENOM" id="CLU_061746_1_0_11"/>
<dbReference type="Pfam" id="PF01569">
    <property type="entry name" value="PAP2"/>
    <property type="match status" value="1"/>
</dbReference>
<dbReference type="OrthoDB" id="3240395at2"/>
<dbReference type="Proteomes" id="UP000000628">
    <property type="component" value="Chromosome"/>
</dbReference>
<feature type="transmembrane region" description="Helical" evidence="1">
    <location>
        <begin position="132"/>
        <end position="151"/>
    </location>
</feature>
<keyword evidence="1" id="KW-0812">Transmembrane</keyword>
<dbReference type="AlphaFoldDB" id="C7R1K0"/>
<keyword evidence="1" id="KW-0472">Membrane</keyword>